<dbReference type="Gramene" id="Psat04G0646700-T1">
    <property type="protein sequence ID" value="KAI5423531.1"/>
    <property type="gene ID" value="KIW84_046467"/>
</dbReference>
<accession>A0A9D5AY98</accession>
<dbReference type="AlphaFoldDB" id="A0A9D5AY98"/>
<protein>
    <submittedName>
        <fullName evidence="1">Uncharacterized protein</fullName>
    </submittedName>
</protein>
<organism evidence="1 2">
    <name type="scientific">Pisum sativum</name>
    <name type="common">Garden pea</name>
    <name type="synonym">Lathyrus oleraceus</name>
    <dbReference type="NCBI Taxonomy" id="3888"/>
    <lineage>
        <taxon>Eukaryota</taxon>
        <taxon>Viridiplantae</taxon>
        <taxon>Streptophyta</taxon>
        <taxon>Embryophyta</taxon>
        <taxon>Tracheophyta</taxon>
        <taxon>Spermatophyta</taxon>
        <taxon>Magnoliopsida</taxon>
        <taxon>eudicotyledons</taxon>
        <taxon>Gunneridae</taxon>
        <taxon>Pentapetalae</taxon>
        <taxon>rosids</taxon>
        <taxon>fabids</taxon>
        <taxon>Fabales</taxon>
        <taxon>Fabaceae</taxon>
        <taxon>Papilionoideae</taxon>
        <taxon>50 kb inversion clade</taxon>
        <taxon>NPAAA clade</taxon>
        <taxon>Hologalegina</taxon>
        <taxon>IRL clade</taxon>
        <taxon>Fabeae</taxon>
        <taxon>Lathyrus</taxon>
    </lineage>
</organism>
<dbReference type="Proteomes" id="UP001058974">
    <property type="component" value="Chromosome 4"/>
</dbReference>
<name>A0A9D5AY98_PEA</name>
<gene>
    <name evidence="1" type="ORF">KIW84_046467</name>
</gene>
<evidence type="ECO:0000313" key="2">
    <source>
        <dbReference type="Proteomes" id="UP001058974"/>
    </source>
</evidence>
<dbReference type="EMBL" id="JAMSHJ010000004">
    <property type="protein sequence ID" value="KAI5423531.1"/>
    <property type="molecule type" value="Genomic_DNA"/>
</dbReference>
<proteinExistence type="predicted"/>
<keyword evidence="2" id="KW-1185">Reference proteome</keyword>
<comment type="caution">
    <text evidence="1">The sequence shown here is derived from an EMBL/GenBank/DDBJ whole genome shotgun (WGS) entry which is preliminary data.</text>
</comment>
<evidence type="ECO:0000313" key="1">
    <source>
        <dbReference type="EMBL" id="KAI5423531.1"/>
    </source>
</evidence>
<reference evidence="1 2" key="1">
    <citation type="journal article" date="2022" name="Nat. Genet.">
        <title>Improved pea reference genome and pan-genome highlight genomic features and evolutionary characteristics.</title>
        <authorList>
            <person name="Yang T."/>
            <person name="Liu R."/>
            <person name="Luo Y."/>
            <person name="Hu S."/>
            <person name="Wang D."/>
            <person name="Wang C."/>
            <person name="Pandey M.K."/>
            <person name="Ge S."/>
            <person name="Xu Q."/>
            <person name="Li N."/>
            <person name="Li G."/>
            <person name="Huang Y."/>
            <person name="Saxena R.K."/>
            <person name="Ji Y."/>
            <person name="Li M."/>
            <person name="Yan X."/>
            <person name="He Y."/>
            <person name="Liu Y."/>
            <person name="Wang X."/>
            <person name="Xiang C."/>
            <person name="Varshney R.K."/>
            <person name="Ding H."/>
            <person name="Gao S."/>
            <person name="Zong X."/>
        </authorList>
    </citation>
    <scope>NUCLEOTIDE SEQUENCE [LARGE SCALE GENOMIC DNA]</scope>
    <source>
        <strain evidence="1 2">cv. Zhongwan 6</strain>
    </source>
</reference>
<sequence length="159" mass="17460">MSDHQNGTAQASNGKSSAAGSAYAIDLTTFQTRLKPFYNHWTEAMAFELAKSCTVSNTTIPAETRSNEWIGVLCNALSCLVRVTIGLVWDFGLFMVLNALTLRLIRYETPWIKLLSLNSSGLQAHESSSNMNIQNKFGRTAITHCSAAVVEHTQDCSKL</sequence>